<dbReference type="PANTHER" id="PTHR31286">
    <property type="entry name" value="GLYCINE-RICH CELL WALL STRUCTURAL PROTEIN 1.8-LIKE"/>
    <property type="match status" value="1"/>
</dbReference>
<evidence type="ECO:0000313" key="3">
    <source>
        <dbReference type="EMBL" id="KAI5429181.1"/>
    </source>
</evidence>
<proteinExistence type="predicted"/>
<keyword evidence="4" id="KW-1185">Reference proteome</keyword>
<gene>
    <name evidence="3" type="ORF">KIW84_033969</name>
</gene>
<reference evidence="3 4" key="1">
    <citation type="journal article" date="2022" name="Nat. Genet.">
        <title>Improved pea reference genome and pan-genome highlight genomic features and evolutionary characteristics.</title>
        <authorList>
            <person name="Yang T."/>
            <person name="Liu R."/>
            <person name="Luo Y."/>
            <person name="Hu S."/>
            <person name="Wang D."/>
            <person name="Wang C."/>
            <person name="Pandey M.K."/>
            <person name="Ge S."/>
            <person name="Xu Q."/>
            <person name="Li N."/>
            <person name="Li G."/>
            <person name="Huang Y."/>
            <person name="Saxena R.K."/>
            <person name="Ji Y."/>
            <person name="Li M."/>
            <person name="Yan X."/>
            <person name="He Y."/>
            <person name="Liu Y."/>
            <person name="Wang X."/>
            <person name="Xiang C."/>
            <person name="Varshney R.K."/>
            <person name="Ding H."/>
            <person name="Gao S."/>
            <person name="Zong X."/>
        </authorList>
    </citation>
    <scope>NUCLEOTIDE SEQUENCE [LARGE SCALE GENOMIC DNA]</scope>
    <source>
        <strain evidence="3 4">cv. Zhongwan 6</strain>
    </source>
</reference>
<evidence type="ECO:0000256" key="1">
    <source>
        <dbReference type="SAM" id="MobiDB-lite"/>
    </source>
</evidence>
<dbReference type="Proteomes" id="UP001058974">
    <property type="component" value="Chromosome 3"/>
</dbReference>
<accession>A0A9D4Y2S6</accession>
<feature type="domain" description="DUF4283" evidence="2">
    <location>
        <begin position="28"/>
        <end position="103"/>
    </location>
</feature>
<dbReference type="Pfam" id="PF14111">
    <property type="entry name" value="DUF4283"/>
    <property type="match status" value="1"/>
</dbReference>
<dbReference type="AlphaFoldDB" id="A0A9D4Y2S6"/>
<dbReference type="EMBL" id="JAMSHJ010000003">
    <property type="protein sequence ID" value="KAI5429181.1"/>
    <property type="molecule type" value="Genomic_DNA"/>
</dbReference>
<sequence>MDKWKYIPLYKVEDEGVTTTVDEIIGDEVFQRTLTGKLWTDNSFNTRVFINTIVGAWKLKNLIETQELSKDLFLFRFSTNRDFESVLQNGSWSIDRNLLVLDWVLGEEQPSDLDMHYGVFWVRTYELSFMLRSETMARKIGGIFENFEEMDQKEAHRNGRIGHQLKDYEALGDLSEEGYEDLDEQDLSFRIWLRASLLPRSLEEHKKKDSSPTTCSKSLFNLSSN</sequence>
<comment type="caution">
    <text evidence="3">The sequence shown here is derived from an EMBL/GenBank/DDBJ whole genome shotgun (WGS) entry which is preliminary data.</text>
</comment>
<evidence type="ECO:0000259" key="2">
    <source>
        <dbReference type="Pfam" id="PF14111"/>
    </source>
</evidence>
<dbReference type="InterPro" id="IPR040256">
    <property type="entry name" value="At4g02000-like"/>
</dbReference>
<name>A0A9D4Y2S6_PEA</name>
<protein>
    <recommendedName>
        <fullName evidence="2">DUF4283 domain-containing protein</fullName>
    </recommendedName>
</protein>
<dbReference type="Gramene" id="Psat3g120520.1">
    <property type="protein sequence ID" value="Psat3g120520.1.cds"/>
    <property type="gene ID" value="Psat3g120520"/>
</dbReference>
<evidence type="ECO:0000313" key="4">
    <source>
        <dbReference type="Proteomes" id="UP001058974"/>
    </source>
</evidence>
<dbReference type="PANTHER" id="PTHR31286:SF167">
    <property type="entry name" value="OS09G0268800 PROTEIN"/>
    <property type="match status" value="1"/>
</dbReference>
<feature type="compositionally biased region" description="Polar residues" evidence="1">
    <location>
        <begin position="211"/>
        <end position="225"/>
    </location>
</feature>
<dbReference type="InterPro" id="IPR025558">
    <property type="entry name" value="DUF4283"/>
</dbReference>
<dbReference type="Gramene" id="Psat03G0396900-T1">
    <property type="protein sequence ID" value="KAI5429181.1"/>
    <property type="gene ID" value="KIW84_033969"/>
</dbReference>
<feature type="region of interest" description="Disordered" evidence="1">
    <location>
        <begin position="203"/>
        <end position="225"/>
    </location>
</feature>
<organism evidence="3 4">
    <name type="scientific">Pisum sativum</name>
    <name type="common">Garden pea</name>
    <name type="synonym">Lathyrus oleraceus</name>
    <dbReference type="NCBI Taxonomy" id="3888"/>
    <lineage>
        <taxon>Eukaryota</taxon>
        <taxon>Viridiplantae</taxon>
        <taxon>Streptophyta</taxon>
        <taxon>Embryophyta</taxon>
        <taxon>Tracheophyta</taxon>
        <taxon>Spermatophyta</taxon>
        <taxon>Magnoliopsida</taxon>
        <taxon>eudicotyledons</taxon>
        <taxon>Gunneridae</taxon>
        <taxon>Pentapetalae</taxon>
        <taxon>rosids</taxon>
        <taxon>fabids</taxon>
        <taxon>Fabales</taxon>
        <taxon>Fabaceae</taxon>
        <taxon>Papilionoideae</taxon>
        <taxon>50 kb inversion clade</taxon>
        <taxon>NPAAA clade</taxon>
        <taxon>Hologalegina</taxon>
        <taxon>IRL clade</taxon>
        <taxon>Fabeae</taxon>
        <taxon>Lathyrus</taxon>
    </lineage>
</organism>